<evidence type="ECO:0000256" key="3">
    <source>
        <dbReference type="ARBA" id="ARBA00012720"/>
    </source>
</evidence>
<dbReference type="Gene3D" id="3.20.190.10">
    <property type="entry name" value="MutM-like, N-terminal"/>
    <property type="match status" value="1"/>
</dbReference>
<dbReference type="InterPro" id="IPR000214">
    <property type="entry name" value="Znf_DNA_glyclase/AP_lyase"/>
</dbReference>
<proteinExistence type="inferred from homology"/>
<dbReference type="InterPro" id="IPR010663">
    <property type="entry name" value="Znf_FPG/IleRS"/>
</dbReference>
<evidence type="ECO:0000256" key="4">
    <source>
        <dbReference type="ARBA" id="ARBA00022723"/>
    </source>
</evidence>
<evidence type="ECO:0000256" key="9">
    <source>
        <dbReference type="ARBA" id="ARBA00023125"/>
    </source>
</evidence>
<evidence type="ECO:0000313" key="18">
    <source>
        <dbReference type="Proteomes" id="UP001300496"/>
    </source>
</evidence>
<dbReference type="CDD" id="cd08971">
    <property type="entry name" value="AcNei2_N"/>
    <property type="match status" value="1"/>
</dbReference>
<dbReference type="PROSITE" id="PS51066">
    <property type="entry name" value="ZF_FPG_2"/>
    <property type="match status" value="1"/>
</dbReference>
<dbReference type="PANTHER" id="PTHR42697">
    <property type="entry name" value="ENDONUCLEASE 8"/>
    <property type="match status" value="1"/>
</dbReference>
<keyword evidence="11" id="KW-0456">Lyase</keyword>
<dbReference type="Pfam" id="PF01149">
    <property type="entry name" value="Fapy_DNA_glyco"/>
    <property type="match status" value="1"/>
</dbReference>
<evidence type="ECO:0000259" key="15">
    <source>
        <dbReference type="PROSITE" id="PS51066"/>
    </source>
</evidence>
<dbReference type="InterPro" id="IPR035937">
    <property type="entry name" value="FPG_N"/>
</dbReference>
<reference evidence="17 18" key="1">
    <citation type="journal article" date="2024" name="Int. J. Syst. Evol. Microbiol.">
        <title>Microbacterium memoriense sp. nov., a member of the Actinomycetota from marine beach sediment of the north coast of Portugal.</title>
        <authorList>
            <person name="Santos J.D.N.D."/>
            <person name="Klimek D."/>
            <person name="Calusinska M."/>
            <person name="Lobo-da-Cunha A."/>
            <person name="Catita J."/>
            <person name="Goncalves H."/>
            <person name="Gonzalez I."/>
            <person name="Lage O.M."/>
        </authorList>
    </citation>
    <scope>NUCLEOTIDE SEQUENCE [LARGE SCALE GENOMIC DNA]</scope>
    <source>
        <strain evidence="17 18">PMIC_1C1B</strain>
    </source>
</reference>
<feature type="domain" description="Formamidopyrimidine-DNA glycosylase catalytic" evidence="16">
    <location>
        <begin position="2"/>
        <end position="90"/>
    </location>
</feature>
<dbReference type="Pfam" id="PF06831">
    <property type="entry name" value="H2TH"/>
    <property type="match status" value="1"/>
</dbReference>
<evidence type="ECO:0000256" key="12">
    <source>
        <dbReference type="ARBA" id="ARBA00023268"/>
    </source>
</evidence>
<dbReference type="Pfam" id="PF06827">
    <property type="entry name" value="zf-FPG_IleRS"/>
    <property type="match status" value="1"/>
</dbReference>
<keyword evidence="12" id="KW-0511">Multifunctional enzyme</keyword>
<name>A0ABT2PAZ3_9MICO</name>
<dbReference type="EMBL" id="JAODOR010000005">
    <property type="protein sequence ID" value="MCT9001774.1"/>
    <property type="molecule type" value="Genomic_DNA"/>
</dbReference>
<sequence length="257" mass="28264">MPEGDTVFRTARRLHDALAGREVTRFDIRVPGSATADLVGATVREVVPRGKHLLLRIGEMTLHSHLKMEGEWHVYAPGERWRNAAFRARAIVGVTGADAVGFDLAMVEVLPTADEARVVGHLGPDLLGPDWDAAEAARRVGADPRAIHVALLDQRHLAGLGNEYVNELLFVRGILPTTPATAVDAASLVDTGARMIRANRDRTPRTFTGDARRGHQTWVYGRDRRPCRRCGTLILRTSLGADPTSTRNVFWCPRCQT</sequence>
<keyword evidence="8" id="KW-0862">Zinc</keyword>
<comment type="similarity">
    <text evidence="2">Belongs to the FPG family.</text>
</comment>
<dbReference type="InterPro" id="IPR044090">
    <property type="entry name" value="Nei2_N"/>
</dbReference>
<evidence type="ECO:0000256" key="7">
    <source>
        <dbReference type="ARBA" id="ARBA00022801"/>
    </source>
</evidence>
<evidence type="ECO:0000256" key="14">
    <source>
        <dbReference type="PROSITE-ProRule" id="PRU00391"/>
    </source>
</evidence>
<dbReference type="SUPFAM" id="SSF57716">
    <property type="entry name" value="Glucocorticoid receptor-like (DNA-binding domain)"/>
    <property type="match status" value="1"/>
</dbReference>
<dbReference type="RefSeq" id="WP_261606327.1">
    <property type="nucleotide sequence ID" value="NZ_JAODOR010000005.1"/>
</dbReference>
<dbReference type="Gene3D" id="1.10.8.50">
    <property type="match status" value="1"/>
</dbReference>
<evidence type="ECO:0000259" key="16">
    <source>
        <dbReference type="PROSITE" id="PS51068"/>
    </source>
</evidence>
<dbReference type="Proteomes" id="UP001300496">
    <property type="component" value="Unassembled WGS sequence"/>
</dbReference>
<feature type="domain" description="FPG-type" evidence="15">
    <location>
        <begin position="218"/>
        <end position="257"/>
    </location>
</feature>
<dbReference type="PROSITE" id="PS51068">
    <property type="entry name" value="FPG_CAT"/>
    <property type="match status" value="1"/>
</dbReference>
<dbReference type="EC" id="4.2.99.18" evidence="3"/>
<keyword evidence="5" id="KW-0227">DNA damage</keyword>
<accession>A0ABT2PAZ3</accession>
<evidence type="ECO:0000256" key="6">
    <source>
        <dbReference type="ARBA" id="ARBA00022771"/>
    </source>
</evidence>
<organism evidence="17 18">
    <name type="scientific">Microbacterium memoriense</name>
    <dbReference type="NCBI Taxonomy" id="2978350"/>
    <lineage>
        <taxon>Bacteria</taxon>
        <taxon>Bacillati</taxon>
        <taxon>Actinomycetota</taxon>
        <taxon>Actinomycetes</taxon>
        <taxon>Micrococcales</taxon>
        <taxon>Microbacteriaceae</taxon>
        <taxon>Microbacterium</taxon>
    </lineage>
</organism>
<dbReference type="SUPFAM" id="SSF46946">
    <property type="entry name" value="S13-like H2TH domain"/>
    <property type="match status" value="1"/>
</dbReference>
<evidence type="ECO:0000256" key="8">
    <source>
        <dbReference type="ARBA" id="ARBA00022833"/>
    </source>
</evidence>
<keyword evidence="9" id="KW-0238">DNA-binding</keyword>
<dbReference type="InterPro" id="IPR010979">
    <property type="entry name" value="Ribosomal_uS13-like_H2TH"/>
</dbReference>
<dbReference type="InterPro" id="IPR015886">
    <property type="entry name" value="H2TH_FPG"/>
</dbReference>
<gene>
    <name evidence="17" type="ORF">N4R40_05290</name>
</gene>
<protein>
    <recommendedName>
        <fullName evidence="3">DNA-(apurinic or apyrimidinic site) lyase</fullName>
        <ecNumber evidence="3">4.2.99.18</ecNumber>
    </recommendedName>
</protein>
<evidence type="ECO:0000313" key="17">
    <source>
        <dbReference type="EMBL" id="MCT9001774.1"/>
    </source>
</evidence>
<keyword evidence="7" id="KW-0378">Hydrolase</keyword>
<evidence type="ECO:0000256" key="5">
    <source>
        <dbReference type="ARBA" id="ARBA00022763"/>
    </source>
</evidence>
<dbReference type="SUPFAM" id="SSF81624">
    <property type="entry name" value="N-terminal domain of MutM-like DNA repair proteins"/>
    <property type="match status" value="1"/>
</dbReference>
<evidence type="ECO:0000256" key="11">
    <source>
        <dbReference type="ARBA" id="ARBA00023239"/>
    </source>
</evidence>
<keyword evidence="13" id="KW-0326">Glycosidase</keyword>
<dbReference type="SMART" id="SM00898">
    <property type="entry name" value="Fapy_DNA_glyco"/>
    <property type="match status" value="1"/>
</dbReference>
<evidence type="ECO:0000256" key="1">
    <source>
        <dbReference type="ARBA" id="ARBA00001947"/>
    </source>
</evidence>
<evidence type="ECO:0000256" key="2">
    <source>
        <dbReference type="ARBA" id="ARBA00009409"/>
    </source>
</evidence>
<dbReference type="InterPro" id="IPR012319">
    <property type="entry name" value="FPG_cat"/>
</dbReference>
<dbReference type="PANTHER" id="PTHR42697:SF1">
    <property type="entry name" value="ENDONUCLEASE 8"/>
    <property type="match status" value="1"/>
</dbReference>
<comment type="caution">
    <text evidence="17">The sequence shown here is derived from an EMBL/GenBank/DDBJ whole genome shotgun (WGS) entry which is preliminary data.</text>
</comment>
<keyword evidence="4" id="KW-0479">Metal-binding</keyword>
<evidence type="ECO:0000256" key="10">
    <source>
        <dbReference type="ARBA" id="ARBA00023204"/>
    </source>
</evidence>
<dbReference type="SMART" id="SM01232">
    <property type="entry name" value="H2TH"/>
    <property type="match status" value="1"/>
</dbReference>
<keyword evidence="18" id="KW-1185">Reference proteome</keyword>
<keyword evidence="10" id="KW-0234">DNA repair</keyword>
<evidence type="ECO:0000256" key="13">
    <source>
        <dbReference type="ARBA" id="ARBA00023295"/>
    </source>
</evidence>
<keyword evidence="6 14" id="KW-0863">Zinc-finger</keyword>
<comment type="cofactor">
    <cofactor evidence="1">
        <name>Zn(2+)</name>
        <dbReference type="ChEBI" id="CHEBI:29105"/>
    </cofactor>
</comment>